<organism evidence="3 4">
    <name type="scientific">Gracilimonas sediminicola</name>
    <dbReference type="NCBI Taxonomy" id="2952158"/>
    <lineage>
        <taxon>Bacteria</taxon>
        <taxon>Pseudomonadati</taxon>
        <taxon>Balneolota</taxon>
        <taxon>Balneolia</taxon>
        <taxon>Balneolales</taxon>
        <taxon>Balneolaceae</taxon>
        <taxon>Gracilimonas</taxon>
    </lineage>
</organism>
<dbReference type="InterPro" id="IPR036249">
    <property type="entry name" value="Thioredoxin-like_sf"/>
</dbReference>
<evidence type="ECO:0000259" key="2">
    <source>
        <dbReference type="PROSITE" id="PS51352"/>
    </source>
</evidence>
<reference evidence="3" key="1">
    <citation type="submission" date="2022-06" db="EMBL/GenBank/DDBJ databases">
        <title>Gracilimonas sp. CAU 1638 isolated from sea sediment.</title>
        <authorList>
            <person name="Kim W."/>
        </authorList>
    </citation>
    <scope>NUCLEOTIDE SEQUENCE</scope>
    <source>
        <strain evidence="3">CAU 1638</strain>
    </source>
</reference>
<dbReference type="SUPFAM" id="SSF52833">
    <property type="entry name" value="Thioredoxin-like"/>
    <property type="match status" value="1"/>
</dbReference>
<dbReference type="InterPro" id="IPR012336">
    <property type="entry name" value="Thioredoxin-like_fold"/>
</dbReference>
<accession>A0A9X2L3H9</accession>
<evidence type="ECO:0000256" key="1">
    <source>
        <dbReference type="SAM" id="SignalP"/>
    </source>
</evidence>
<dbReference type="RefSeq" id="WP_255134553.1">
    <property type="nucleotide sequence ID" value="NZ_JANDBC010000001.1"/>
</dbReference>
<keyword evidence="1" id="KW-0732">Signal</keyword>
<dbReference type="AlphaFoldDB" id="A0A9X2L3H9"/>
<feature type="signal peptide" evidence="1">
    <location>
        <begin position="1"/>
        <end position="21"/>
    </location>
</feature>
<feature type="chain" id="PRO_5040740809" evidence="1">
    <location>
        <begin position="22"/>
        <end position="166"/>
    </location>
</feature>
<keyword evidence="4" id="KW-1185">Reference proteome</keyword>
<gene>
    <name evidence="3" type="ORF">NM125_08875</name>
</gene>
<evidence type="ECO:0000313" key="3">
    <source>
        <dbReference type="EMBL" id="MCP9291690.1"/>
    </source>
</evidence>
<protein>
    <submittedName>
        <fullName evidence="3">Thioredoxin fold domain-containing protein</fullName>
    </submittedName>
</protein>
<dbReference type="PROSITE" id="PS51352">
    <property type="entry name" value="THIOREDOXIN_2"/>
    <property type="match status" value="1"/>
</dbReference>
<dbReference type="Proteomes" id="UP001139125">
    <property type="component" value="Unassembled WGS sequence"/>
</dbReference>
<dbReference type="InterPro" id="IPR013766">
    <property type="entry name" value="Thioredoxin_domain"/>
</dbReference>
<comment type="caution">
    <text evidence="3">The sequence shown here is derived from an EMBL/GenBank/DDBJ whole genome shotgun (WGS) entry which is preliminary data.</text>
</comment>
<feature type="domain" description="Thioredoxin" evidence="2">
    <location>
        <begin position="13"/>
        <end position="148"/>
    </location>
</feature>
<sequence>MFNKIFSVFLISITAISMAQAQNRPDMFDWKPLSEAMELAEQNDKKVLVYANAVWCTYCKKMEKEVFTQEAVQQKTKEHFYSVWMDIESDEKLTFRDQEMTQIQFSRAMRITGTPTFIFFDSEGEIIAGQPGFIPEEMYLQILEFVGSDAYLDQSFGEFAGVEAEN</sequence>
<dbReference type="Pfam" id="PF13098">
    <property type="entry name" value="Thioredoxin_2"/>
    <property type="match status" value="1"/>
</dbReference>
<evidence type="ECO:0000313" key="4">
    <source>
        <dbReference type="Proteomes" id="UP001139125"/>
    </source>
</evidence>
<dbReference type="Gene3D" id="3.40.30.10">
    <property type="entry name" value="Glutaredoxin"/>
    <property type="match status" value="1"/>
</dbReference>
<dbReference type="EMBL" id="JANDBC010000001">
    <property type="protein sequence ID" value="MCP9291690.1"/>
    <property type="molecule type" value="Genomic_DNA"/>
</dbReference>
<proteinExistence type="predicted"/>
<name>A0A9X2L3H9_9BACT</name>